<dbReference type="AlphaFoldDB" id="A0A2T7BD49"/>
<feature type="transmembrane region" description="Helical" evidence="1">
    <location>
        <begin position="122"/>
        <end position="141"/>
    </location>
</feature>
<feature type="domain" description="Signal transduction histidine kinase internal region" evidence="2">
    <location>
        <begin position="157"/>
        <end position="234"/>
    </location>
</feature>
<keyword evidence="3" id="KW-0808">Transferase</keyword>
<dbReference type="InterPro" id="IPR010559">
    <property type="entry name" value="Sig_transdc_His_kin_internal"/>
</dbReference>
<dbReference type="InterPro" id="IPR036890">
    <property type="entry name" value="HATPase_C_sf"/>
</dbReference>
<dbReference type="SUPFAM" id="SSF55874">
    <property type="entry name" value="ATPase domain of HSP90 chaperone/DNA topoisomerase II/histidine kinase"/>
    <property type="match status" value="1"/>
</dbReference>
<keyword evidence="1" id="KW-0472">Membrane</keyword>
<evidence type="ECO:0000256" key="1">
    <source>
        <dbReference type="SAM" id="Phobius"/>
    </source>
</evidence>
<dbReference type="PANTHER" id="PTHR34220">
    <property type="entry name" value="SENSOR HISTIDINE KINASE YPDA"/>
    <property type="match status" value="1"/>
</dbReference>
<keyword evidence="1" id="KW-0812">Transmembrane</keyword>
<dbReference type="Gene3D" id="3.30.565.10">
    <property type="entry name" value="Histidine kinase-like ATPase, C-terminal domain"/>
    <property type="match status" value="1"/>
</dbReference>
<proteinExistence type="predicted"/>
<dbReference type="EMBL" id="QCYK01000003">
    <property type="protein sequence ID" value="PUZ22950.1"/>
    <property type="molecule type" value="Genomic_DNA"/>
</dbReference>
<dbReference type="InterPro" id="IPR050640">
    <property type="entry name" value="Bact_2-comp_sensor_kinase"/>
</dbReference>
<reference evidence="3 4" key="1">
    <citation type="submission" date="2018-04" db="EMBL/GenBank/DDBJ databases">
        <title>Chitinophaga fuyangensis sp. nov., isolated from soil in a chemical factory.</title>
        <authorList>
            <person name="Chen K."/>
        </authorList>
    </citation>
    <scope>NUCLEOTIDE SEQUENCE [LARGE SCALE GENOMIC DNA]</scope>
    <source>
        <strain evidence="3 4">LY-1</strain>
    </source>
</reference>
<dbReference type="OrthoDB" id="9792992at2"/>
<evidence type="ECO:0000313" key="4">
    <source>
        <dbReference type="Proteomes" id="UP000244450"/>
    </source>
</evidence>
<evidence type="ECO:0000313" key="3">
    <source>
        <dbReference type="EMBL" id="PUZ22950.1"/>
    </source>
</evidence>
<feature type="transmembrane region" description="Helical" evidence="1">
    <location>
        <begin position="83"/>
        <end position="102"/>
    </location>
</feature>
<keyword evidence="4" id="KW-1185">Reference proteome</keyword>
<accession>A0A2T7BD49</accession>
<protein>
    <submittedName>
        <fullName evidence="3">Sensor histidine kinase</fullName>
    </submittedName>
</protein>
<dbReference type="Proteomes" id="UP000244450">
    <property type="component" value="Unassembled WGS sequence"/>
</dbReference>
<feature type="transmembrane region" description="Helical" evidence="1">
    <location>
        <begin position="7"/>
        <end position="25"/>
    </location>
</feature>
<evidence type="ECO:0000259" key="2">
    <source>
        <dbReference type="Pfam" id="PF06580"/>
    </source>
</evidence>
<dbReference type="GO" id="GO:0016020">
    <property type="term" value="C:membrane"/>
    <property type="evidence" value="ECO:0007669"/>
    <property type="project" value="InterPro"/>
</dbReference>
<sequence length="344" mass="39783">MHVFKRFIFPALYGLLIYFTIRVLHDSEFHQLFWRRSWKLNALEMSVSVLMGYVAIACFRWMLRRIDQQRRTLDGWQVLRELCILVGVNFVIVNVTVTPLVAVTDDGLSYGDFADVNVVSQLFAVIYYGIARSAAFLAAYVEKQVQLEKITNQQLDTELKFLRAQYHPHFLFNAINTVYFQMDEDVQAAKQTLEKFSALLRYQLYDQQHPVPVGQEIRYLENYISLQQLRSTGRLQLRVNIDPVLNEQRVYPLLLLPLVENAFKYVGGHYRLEINLHQDGPQQLTLQVVNDVPESLPVKTPGGIGLENLRRRLELLYPGKHTFSAGLQGSQFIATLQLQTDGPY</sequence>
<dbReference type="GO" id="GO:0000155">
    <property type="term" value="F:phosphorelay sensor kinase activity"/>
    <property type="evidence" value="ECO:0007669"/>
    <property type="project" value="InterPro"/>
</dbReference>
<keyword evidence="1" id="KW-1133">Transmembrane helix</keyword>
<keyword evidence="3" id="KW-0418">Kinase</keyword>
<dbReference type="Pfam" id="PF06580">
    <property type="entry name" value="His_kinase"/>
    <property type="match status" value="1"/>
</dbReference>
<dbReference type="PANTHER" id="PTHR34220:SF7">
    <property type="entry name" value="SENSOR HISTIDINE KINASE YPDA"/>
    <property type="match status" value="1"/>
</dbReference>
<feature type="transmembrane region" description="Helical" evidence="1">
    <location>
        <begin position="45"/>
        <end position="63"/>
    </location>
</feature>
<organism evidence="3 4">
    <name type="scientific">Chitinophaga parva</name>
    <dbReference type="NCBI Taxonomy" id="2169414"/>
    <lineage>
        <taxon>Bacteria</taxon>
        <taxon>Pseudomonadati</taxon>
        <taxon>Bacteroidota</taxon>
        <taxon>Chitinophagia</taxon>
        <taxon>Chitinophagales</taxon>
        <taxon>Chitinophagaceae</taxon>
        <taxon>Chitinophaga</taxon>
    </lineage>
</organism>
<comment type="caution">
    <text evidence="3">The sequence shown here is derived from an EMBL/GenBank/DDBJ whole genome shotgun (WGS) entry which is preliminary data.</text>
</comment>
<gene>
    <name evidence="3" type="ORF">DCC81_21280</name>
</gene>
<name>A0A2T7BD49_9BACT</name>